<protein>
    <submittedName>
        <fullName evidence="2">Transcriptional regulator</fullName>
    </submittedName>
</protein>
<dbReference type="PATRIC" id="fig|1079994.3.peg.1748"/>
<proteinExistence type="predicted"/>
<dbReference type="InterPro" id="IPR039422">
    <property type="entry name" value="MarR/SlyA-like"/>
</dbReference>
<gene>
    <name evidence="2" type="ORF">NS354_07860</name>
</gene>
<evidence type="ECO:0000259" key="1">
    <source>
        <dbReference type="PROSITE" id="PS50995"/>
    </source>
</evidence>
<dbReference type="InterPro" id="IPR000835">
    <property type="entry name" value="HTH_MarR-typ"/>
</dbReference>
<dbReference type="PROSITE" id="PS50995">
    <property type="entry name" value="HTH_MARR_2"/>
    <property type="match status" value="1"/>
</dbReference>
<sequence length="153" mass="16921">MQGDAEHDAAVLAVMRAVRGFGDAHDRMSAGMKQGMAMNASDLAALRLLIIREEEGRLVTPRDVSAHLRISTASTTKLIDRLSASGHLRRAPHPSDRRARVIELTDAARHEFFRRFSPHLHAMREAMARFSAAELAVAERAFRVLGAAIDRDD</sequence>
<dbReference type="Gene3D" id="1.10.10.10">
    <property type="entry name" value="Winged helix-like DNA-binding domain superfamily/Winged helix DNA-binding domain"/>
    <property type="match status" value="1"/>
</dbReference>
<dbReference type="Pfam" id="PF12802">
    <property type="entry name" value="MarR_2"/>
    <property type="match status" value="1"/>
</dbReference>
<dbReference type="GO" id="GO:0006950">
    <property type="term" value="P:response to stress"/>
    <property type="evidence" value="ECO:0007669"/>
    <property type="project" value="TreeGrafter"/>
</dbReference>
<feature type="domain" description="HTH marR-type" evidence="1">
    <location>
        <begin position="7"/>
        <end position="147"/>
    </location>
</feature>
<dbReference type="SUPFAM" id="SSF46785">
    <property type="entry name" value="Winged helix' DNA-binding domain"/>
    <property type="match status" value="1"/>
</dbReference>
<accession>A0A147EMW9</accession>
<dbReference type="PRINTS" id="PR00598">
    <property type="entry name" value="HTHMARR"/>
</dbReference>
<dbReference type="PANTHER" id="PTHR33164">
    <property type="entry name" value="TRANSCRIPTIONAL REGULATOR, MARR FAMILY"/>
    <property type="match status" value="1"/>
</dbReference>
<comment type="caution">
    <text evidence="2">The sequence shown here is derived from an EMBL/GenBank/DDBJ whole genome shotgun (WGS) entry which is preliminary data.</text>
</comment>
<evidence type="ECO:0000313" key="3">
    <source>
        <dbReference type="Proteomes" id="UP000070810"/>
    </source>
</evidence>
<dbReference type="AlphaFoldDB" id="A0A147EMW9"/>
<dbReference type="PANTHER" id="PTHR33164:SF43">
    <property type="entry name" value="HTH-TYPE TRANSCRIPTIONAL REPRESSOR YETL"/>
    <property type="match status" value="1"/>
</dbReference>
<keyword evidence="3" id="KW-1185">Reference proteome</keyword>
<dbReference type="SMART" id="SM00347">
    <property type="entry name" value="HTH_MARR"/>
    <property type="match status" value="1"/>
</dbReference>
<dbReference type="EMBL" id="LDRK01000041">
    <property type="protein sequence ID" value="KTR85767.1"/>
    <property type="molecule type" value="Genomic_DNA"/>
</dbReference>
<dbReference type="GO" id="GO:0003700">
    <property type="term" value="F:DNA-binding transcription factor activity"/>
    <property type="evidence" value="ECO:0007669"/>
    <property type="project" value="InterPro"/>
</dbReference>
<dbReference type="InterPro" id="IPR036390">
    <property type="entry name" value="WH_DNA-bd_sf"/>
</dbReference>
<dbReference type="OrthoDB" id="162531at2"/>
<organism evidence="2 3">
    <name type="scientific">Leucobacter chromiiresistens</name>
    <dbReference type="NCBI Taxonomy" id="1079994"/>
    <lineage>
        <taxon>Bacteria</taxon>
        <taxon>Bacillati</taxon>
        <taxon>Actinomycetota</taxon>
        <taxon>Actinomycetes</taxon>
        <taxon>Micrococcales</taxon>
        <taxon>Microbacteriaceae</taxon>
        <taxon>Leucobacter</taxon>
    </lineage>
</organism>
<name>A0A147EMW9_9MICO</name>
<evidence type="ECO:0000313" key="2">
    <source>
        <dbReference type="EMBL" id="KTR85767.1"/>
    </source>
</evidence>
<dbReference type="InterPro" id="IPR036388">
    <property type="entry name" value="WH-like_DNA-bd_sf"/>
</dbReference>
<reference evidence="2 3" key="1">
    <citation type="journal article" date="2016" name="Front. Microbiol.">
        <title>Genomic Resource of Rice Seed Associated Bacteria.</title>
        <authorList>
            <person name="Midha S."/>
            <person name="Bansal K."/>
            <person name="Sharma S."/>
            <person name="Kumar N."/>
            <person name="Patil P.P."/>
            <person name="Chaudhry V."/>
            <person name="Patil P.B."/>
        </authorList>
    </citation>
    <scope>NUCLEOTIDE SEQUENCE [LARGE SCALE GENOMIC DNA]</scope>
    <source>
        <strain evidence="2 3">NS354</strain>
    </source>
</reference>
<dbReference type="Proteomes" id="UP000070810">
    <property type="component" value="Unassembled WGS sequence"/>
</dbReference>